<dbReference type="InterPro" id="IPR011856">
    <property type="entry name" value="tRNA_endonuc-like_dom_sf"/>
</dbReference>
<evidence type="ECO:0000256" key="3">
    <source>
        <dbReference type="SAM" id="MobiDB-lite"/>
    </source>
</evidence>
<dbReference type="CDD" id="cd20736">
    <property type="entry name" value="PoNe_Nuclease"/>
    <property type="match status" value="1"/>
</dbReference>
<dbReference type="Proteomes" id="UP000069241">
    <property type="component" value="Chromosome"/>
</dbReference>
<comment type="similarity">
    <text evidence="1 2">Belongs to the UPF0102 family.</text>
</comment>
<dbReference type="AlphaFoldDB" id="A0A109W4G2"/>
<evidence type="ECO:0000313" key="5">
    <source>
        <dbReference type="Proteomes" id="UP000069241"/>
    </source>
</evidence>
<protein>
    <recommendedName>
        <fullName evidence="2">UPF0102 protein AXF13_09765</fullName>
    </recommendedName>
</protein>
<feature type="region of interest" description="Disordered" evidence="3">
    <location>
        <begin position="1"/>
        <end position="24"/>
    </location>
</feature>
<dbReference type="EMBL" id="CP014229">
    <property type="protein sequence ID" value="AMD90379.1"/>
    <property type="molecule type" value="Genomic_DNA"/>
</dbReference>
<dbReference type="NCBIfam" id="TIGR00252">
    <property type="entry name" value="YraN family protein"/>
    <property type="match status" value="1"/>
</dbReference>
<sequence>MLKWLFSRQTGPRTPPAPGKDAPDHIRLGRDGEKVAVALLRRAGFELLDRNWRQGRLELDMVCRESGVLVFVEVKTRRSDERGGPAAAVTPAKQRVLTRAAQAWLAAHDAWQAPCRFDVVCLLRHGDTFSAEHYRHAFDFTPSLDSSHASWQPW</sequence>
<dbReference type="PANTHER" id="PTHR34039">
    <property type="entry name" value="UPF0102 PROTEIN YRAN"/>
    <property type="match status" value="1"/>
</dbReference>
<dbReference type="STRING" id="44742.AXF13_09765"/>
<dbReference type="InterPro" id="IPR003509">
    <property type="entry name" value="UPF0102_YraN-like"/>
</dbReference>
<reference evidence="5" key="1">
    <citation type="submission" date="2016-02" db="EMBL/GenBank/DDBJ databases">
        <authorList>
            <person name="Holder M.E."/>
            <person name="Ajami N.J."/>
            <person name="Petrosino J.F."/>
        </authorList>
    </citation>
    <scope>NUCLEOTIDE SEQUENCE [LARGE SCALE GENOMIC DNA]</scope>
    <source>
        <strain evidence="5">CCUG 45958</strain>
    </source>
</reference>
<accession>A0A109W4G2</accession>
<dbReference type="SUPFAM" id="SSF52980">
    <property type="entry name" value="Restriction endonuclease-like"/>
    <property type="match status" value="1"/>
</dbReference>
<dbReference type="GO" id="GO:0003676">
    <property type="term" value="F:nucleic acid binding"/>
    <property type="evidence" value="ECO:0007669"/>
    <property type="project" value="InterPro"/>
</dbReference>
<name>A0A109W4G2_9BACT</name>
<organism evidence="4 5">
    <name type="scientific">Desulfovibrio fairfieldensis</name>
    <dbReference type="NCBI Taxonomy" id="44742"/>
    <lineage>
        <taxon>Bacteria</taxon>
        <taxon>Pseudomonadati</taxon>
        <taxon>Thermodesulfobacteriota</taxon>
        <taxon>Desulfovibrionia</taxon>
        <taxon>Desulfovibrionales</taxon>
        <taxon>Desulfovibrionaceae</taxon>
        <taxon>Desulfovibrio</taxon>
    </lineage>
</organism>
<dbReference type="NCBIfam" id="NF009154">
    <property type="entry name" value="PRK12497.3-3"/>
    <property type="match status" value="1"/>
</dbReference>
<dbReference type="KEGG" id="dfi:AXF13_09765"/>
<dbReference type="PANTHER" id="PTHR34039:SF1">
    <property type="entry name" value="UPF0102 PROTEIN YRAN"/>
    <property type="match status" value="1"/>
</dbReference>
<gene>
    <name evidence="4" type="ORF">AXF13_09765</name>
</gene>
<evidence type="ECO:0000313" key="4">
    <source>
        <dbReference type="EMBL" id="AMD90379.1"/>
    </source>
</evidence>
<dbReference type="InterPro" id="IPR011335">
    <property type="entry name" value="Restrct_endonuc-II-like"/>
</dbReference>
<evidence type="ECO:0000256" key="2">
    <source>
        <dbReference type="HAMAP-Rule" id="MF_00048"/>
    </source>
</evidence>
<dbReference type="Pfam" id="PF02021">
    <property type="entry name" value="UPF0102"/>
    <property type="match status" value="1"/>
</dbReference>
<dbReference type="Gene3D" id="3.40.1350.10">
    <property type="match status" value="1"/>
</dbReference>
<dbReference type="RefSeq" id="WP_062252960.1">
    <property type="nucleotide sequence ID" value="NZ_CP014229.1"/>
</dbReference>
<dbReference type="NCBIfam" id="NF009150">
    <property type="entry name" value="PRK12497.1-3"/>
    <property type="match status" value="1"/>
</dbReference>
<keyword evidence="5" id="KW-1185">Reference proteome</keyword>
<evidence type="ECO:0000256" key="1">
    <source>
        <dbReference type="ARBA" id="ARBA00006738"/>
    </source>
</evidence>
<dbReference type="HAMAP" id="MF_00048">
    <property type="entry name" value="UPF0102"/>
    <property type="match status" value="1"/>
</dbReference>
<proteinExistence type="inferred from homology"/>